<reference evidence="1 2" key="1">
    <citation type="submission" date="2022-01" db="EMBL/GenBank/DDBJ databases">
        <title>A chromosomal length assembly of Cordylochernes scorpioides.</title>
        <authorList>
            <person name="Zeh D."/>
            <person name="Zeh J."/>
        </authorList>
    </citation>
    <scope>NUCLEOTIDE SEQUENCE [LARGE SCALE GENOMIC DNA]</scope>
    <source>
        <strain evidence="1">IN4F17</strain>
        <tissue evidence="1">Whole Body</tissue>
    </source>
</reference>
<accession>A0ABY6L894</accession>
<dbReference type="InterPro" id="IPR037217">
    <property type="entry name" value="Trp/Indoleamine_2_3_dOase-like"/>
</dbReference>
<dbReference type="InterPro" id="IPR004981">
    <property type="entry name" value="Trp_2_3_dOase"/>
</dbReference>
<sequence>MATMAVLSQSQLSKTNQQPITFKHDQLIANHQRARGRISTNEKPRELMTMISDKRLKRRIMIQCLFPGERRFSHKALQGAMMISLYRDEPRFHQPYCLITLLMDMDSLITKWRTNHIQMVLRMLGSQQMGTAGSSGYQYLRSTLSDESTIINRSAQNYLQLENLKQASKEIF</sequence>
<evidence type="ECO:0000313" key="1">
    <source>
        <dbReference type="EMBL" id="UYV75980.1"/>
    </source>
</evidence>
<dbReference type="PANTHER" id="PTHR10138">
    <property type="entry name" value="TRYPTOPHAN 2,3-DIOXYGENASE"/>
    <property type="match status" value="1"/>
</dbReference>
<dbReference type="Proteomes" id="UP001235939">
    <property type="component" value="Chromosome 13"/>
</dbReference>
<dbReference type="EMBL" id="CP092875">
    <property type="protein sequence ID" value="UYV75980.1"/>
    <property type="molecule type" value="Genomic_DNA"/>
</dbReference>
<dbReference type="Gene3D" id="1.20.58.480">
    <property type="match status" value="1"/>
</dbReference>
<gene>
    <name evidence="1" type="ORF">LAZ67_13002016</name>
</gene>
<evidence type="ECO:0000313" key="2">
    <source>
        <dbReference type="Proteomes" id="UP001235939"/>
    </source>
</evidence>
<name>A0ABY6L894_9ARAC</name>
<dbReference type="Pfam" id="PF03301">
    <property type="entry name" value="Trp_dioxygenase"/>
    <property type="match status" value="1"/>
</dbReference>
<dbReference type="SUPFAM" id="SSF140959">
    <property type="entry name" value="Indolic compounds 2,3-dioxygenase-like"/>
    <property type="match status" value="1"/>
</dbReference>
<keyword evidence="2" id="KW-1185">Reference proteome</keyword>
<protein>
    <submittedName>
        <fullName evidence="1">ARHGEF17</fullName>
    </submittedName>
</protein>
<organism evidence="1 2">
    <name type="scientific">Cordylochernes scorpioides</name>
    <dbReference type="NCBI Taxonomy" id="51811"/>
    <lineage>
        <taxon>Eukaryota</taxon>
        <taxon>Metazoa</taxon>
        <taxon>Ecdysozoa</taxon>
        <taxon>Arthropoda</taxon>
        <taxon>Chelicerata</taxon>
        <taxon>Arachnida</taxon>
        <taxon>Pseudoscorpiones</taxon>
        <taxon>Cheliferoidea</taxon>
        <taxon>Chernetidae</taxon>
        <taxon>Cordylochernes</taxon>
    </lineage>
</organism>
<proteinExistence type="predicted"/>
<dbReference type="PANTHER" id="PTHR10138:SF0">
    <property type="entry name" value="TRYPTOPHAN 2,3-DIOXYGENASE"/>
    <property type="match status" value="1"/>
</dbReference>